<dbReference type="Proteomes" id="UP000596661">
    <property type="component" value="Unassembled WGS sequence"/>
</dbReference>
<evidence type="ECO:0000256" key="1">
    <source>
        <dbReference type="SAM" id="MobiDB-lite"/>
    </source>
</evidence>
<dbReference type="AlphaFoldDB" id="A0A803QJH2"/>
<organism evidence="2 3">
    <name type="scientific">Cannabis sativa</name>
    <name type="common">Hemp</name>
    <name type="synonym">Marijuana</name>
    <dbReference type="NCBI Taxonomy" id="3483"/>
    <lineage>
        <taxon>Eukaryota</taxon>
        <taxon>Viridiplantae</taxon>
        <taxon>Streptophyta</taxon>
        <taxon>Embryophyta</taxon>
        <taxon>Tracheophyta</taxon>
        <taxon>Spermatophyta</taxon>
        <taxon>Magnoliopsida</taxon>
        <taxon>eudicotyledons</taxon>
        <taxon>Gunneridae</taxon>
        <taxon>Pentapetalae</taxon>
        <taxon>rosids</taxon>
        <taxon>fabids</taxon>
        <taxon>Rosales</taxon>
        <taxon>Cannabaceae</taxon>
        <taxon>Cannabis</taxon>
    </lineage>
</organism>
<dbReference type="Gramene" id="evm.model.10.1367">
    <property type="protein sequence ID" value="cds.evm.model.10.1367"/>
    <property type="gene ID" value="evm.TU.10.1367"/>
</dbReference>
<reference evidence="2" key="1">
    <citation type="submission" date="2021-03" db="UniProtKB">
        <authorList>
            <consortium name="EnsemblPlants"/>
        </authorList>
    </citation>
    <scope>IDENTIFICATION</scope>
</reference>
<feature type="compositionally biased region" description="Pro residues" evidence="1">
    <location>
        <begin position="45"/>
        <end position="54"/>
    </location>
</feature>
<dbReference type="EMBL" id="UZAU01000821">
    <property type="status" value="NOT_ANNOTATED_CDS"/>
    <property type="molecule type" value="Genomic_DNA"/>
</dbReference>
<proteinExistence type="predicted"/>
<evidence type="ECO:0000313" key="3">
    <source>
        <dbReference type="Proteomes" id="UP000596661"/>
    </source>
</evidence>
<dbReference type="EnsemblPlants" id="evm.model.10.1367">
    <property type="protein sequence ID" value="cds.evm.model.10.1367"/>
    <property type="gene ID" value="evm.TU.10.1367"/>
</dbReference>
<accession>A0A803QJH2</accession>
<sequence>MTSLQPCMASLQPQPASPADLASDPQLQPLAMQTSKLQPSRCGPPLMPSPATLLPPTPTCPALTATLVMALTLVSAPPEYGDMLWVQREKGSL</sequence>
<evidence type="ECO:0000313" key="2">
    <source>
        <dbReference type="EnsemblPlants" id="cds.evm.model.10.1367"/>
    </source>
</evidence>
<protein>
    <submittedName>
        <fullName evidence="2">Uncharacterized protein</fullName>
    </submittedName>
</protein>
<feature type="region of interest" description="Disordered" evidence="1">
    <location>
        <begin position="1"/>
        <end position="54"/>
    </location>
</feature>
<keyword evidence="3" id="KW-1185">Reference proteome</keyword>
<name>A0A803QJH2_CANSA</name>